<comment type="caution">
    <text evidence="4">The sequence shown here is derived from an EMBL/GenBank/DDBJ whole genome shotgun (WGS) entry which is preliminary data.</text>
</comment>
<dbReference type="PANTHER" id="PTHR34406">
    <property type="entry name" value="PROTEIN YCEI"/>
    <property type="match status" value="1"/>
</dbReference>
<dbReference type="AlphaFoldDB" id="A0A848KJA9"/>
<dbReference type="InterPro" id="IPR036761">
    <property type="entry name" value="TTHA0802/YceI-like_sf"/>
</dbReference>
<proteinExistence type="inferred from homology"/>
<accession>A0A848KJA9</accession>
<reference evidence="4 5" key="2">
    <citation type="submission" date="2020-06" db="EMBL/GenBank/DDBJ databases">
        <title>Antribacter stalactiti gen. nov., sp. nov., a new member of the family Nacardiaceae isolated from a cave.</title>
        <authorList>
            <person name="Kim I.S."/>
        </authorList>
    </citation>
    <scope>NUCLEOTIDE SEQUENCE [LARGE SCALE GENOMIC DNA]</scope>
    <source>
        <strain evidence="4 5">YC2-7</strain>
    </source>
</reference>
<feature type="domain" description="Lipid/polyisoprenoid-binding YceI-like" evidence="3">
    <location>
        <begin position="43"/>
        <end position="193"/>
    </location>
</feature>
<organism evidence="4 5">
    <name type="scientific">Antrihabitans stalactiti</name>
    <dbReference type="NCBI Taxonomy" id="2584121"/>
    <lineage>
        <taxon>Bacteria</taxon>
        <taxon>Bacillati</taxon>
        <taxon>Actinomycetota</taxon>
        <taxon>Actinomycetes</taxon>
        <taxon>Mycobacteriales</taxon>
        <taxon>Nocardiaceae</taxon>
        <taxon>Antrihabitans</taxon>
    </lineage>
</organism>
<dbReference type="InterPro" id="IPR007372">
    <property type="entry name" value="Lipid/polyisoprenoid-bd_YceI"/>
</dbReference>
<sequence length="197" mass="21501">MTLIRPGRFEPTLASHRMNDSLGEPMTTNAISSNRQNTLAGGLWMVDTAHSSATFTVRKLGFIVKGSVPIGSGQISIGPDGYAERAAGTIELSAIDTGNKRRDKDLRKPNFLDLDNYPMMTFVARDIVRTESGLQVAGEAQVRGQQVPLEFDVSVDGDRMIATATLDRCAFGLKVPRFLIGRYVSVTVEAVVRRADR</sequence>
<evidence type="ECO:0000256" key="2">
    <source>
        <dbReference type="SAM" id="MobiDB-lite"/>
    </source>
</evidence>
<feature type="region of interest" description="Disordered" evidence="2">
    <location>
        <begin position="1"/>
        <end position="29"/>
    </location>
</feature>
<dbReference type="Proteomes" id="UP000535543">
    <property type="component" value="Unassembled WGS sequence"/>
</dbReference>
<dbReference type="PANTHER" id="PTHR34406:SF1">
    <property type="entry name" value="PROTEIN YCEI"/>
    <property type="match status" value="1"/>
</dbReference>
<dbReference type="SMART" id="SM00867">
    <property type="entry name" value="YceI"/>
    <property type="match status" value="1"/>
</dbReference>
<reference evidence="4 5" key="1">
    <citation type="submission" date="2019-05" db="EMBL/GenBank/DDBJ databases">
        <authorList>
            <person name="Lee S.D."/>
        </authorList>
    </citation>
    <scope>NUCLEOTIDE SEQUENCE [LARGE SCALE GENOMIC DNA]</scope>
    <source>
        <strain evidence="4 5">YC2-7</strain>
    </source>
</reference>
<dbReference type="Pfam" id="PF04264">
    <property type="entry name" value="YceI"/>
    <property type="match status" value="1"/>
</dbReference>
<evidence type="ECO:0000256" key="1">
    <source>
        <dbReference type="ARBA" id="ARBA00008812"/>
    </source>
</evidence>
<dbReference type="Gene3D" id="2.40.128.110">
    <property type="entry name" value="Lipid/polyisoprenoid-binding, YceI-like"/>
    <property type="match status" value="1"/>
</dbReference>
<dbReference type="EMBL" id="VCQU01000010">
    <property type="protein sequence ID" value="NMN98211.1"/>
    <property type="molecule type" value="Genomic_DNA"/>
</dbReference>
<keyword evidence="5" id="KW-1185">Reference proteome</keyword>
<protein>
    <submittedName>
        <fullName evidence="4">YceI family protein</fullName>
    </submittedName>
</protein>
<evidence type="ECO:0000259" key="3">
    <source>
        <dbReference type="SMART" id="SM00867"/>
    </source>
</evidence>
<evidence type="ECO:0000313" key="4">
    <source>
        <dbReference type="EMBL" id="NMN98211.1"/>
    </source>
</evidence>
<name>A0A848KJA9_9NOCA</name>
<gene>
    <name evidence="4" type="ORF">FGL95_24515</name>
</gene>
<dbReference type="SUPFAM" id="SSF101874">
    <property type="entry name" value="YceI-like"/>
    <property type="match status" value="1"/>
</dbReference>
<evidence type="ECO:0000313" key="5">
    <source>
        <dbReference type="Proteomes" id="UP000535543"/>
    </source>
</evidence>
<comment type="similarity">
    <text evidence="1">Belongs to the UPF0312 family.</text>
</comment>